<proteinExistence type="predicted"/>
<evidence type="ECO:0000313" key="3">
    <source>
        <dbReference type="Proteomes" id="UP001327560"/>
    </source>
</evidence>
<accession>A0AAQ3KTP7</accession>
<name>A0AAQ3KTP7_9LILI</name>
<dbReference type="EMBL" id="CP136896">
    <property type="protein sequence ID" value="WOL14589.1"/>
    <property type="molecule type" value="Genomic_DNA"/>
</dbReference>
<protein>
    <submittedName>
        <fullName evidence="2">Uncharacterized protein</fullName>
    </submittedName>
</protein>
<reference evidence="2 3" key="1">
    <citation type="submission" date="2023-10" db="EMBL/GenBank/DDBJ databases">
        <title>Chromosome-scale genome assembly provides insights into flower coloration mechanisms of Canna indica.</title>
        <authorList>
            <person name="Li C."/>
        </authorList>
    </citation>
    <scope>NUCLEOTIDE SEQUENCE [LARGE SCALE GENOMIC DNA]</scope>
    <source>
        <tissue evidence="2">Flower</tissue>
    </source>
</reference>
<keyword evidence="3" id="KW-1185">Reference proteome</keyword>
<feature type="region of interest" description="Disordered" evidence="1">
    <location>
        <begin position="47"/>
        <end position="77"/>
    </location>
</feature>
<gene>
    <name evidence="2" type="ORF">Cni_G23369</name>
</gene>
<evidence type="ECO:0000256" key="1">
    <source>
        <dbReference type="SAM" id="MobiDB-lite"/>
    </source>
</evidence>
<organism evidence="2 3">
    <name type="scientific">Canna indica</name>
    <name type="common">Indian-shot</name>
    <dbReference type="NCBI Taxonomy" id="4628"/>
    <lineage>
        <taxon>Eukaryota</taxon>
        <taxon>Viridiplantae</taxon>
        <taxon>Streptophyta</taxon>
        <taxon>Embryophyta</taxon>
        <taxon>Tracheophyta</taxon>
        <taxon>Spermatophyta</taxon>
        <taxon>Magnoliopsida</taxon>
        <taxon>Liliopsida</taxon>
        <taxon>Zingiberales</taxon>
        <taxon>Cannaceae</taxon>
        <taxon>Canna</taxon>
    </lineage>
</organism>
<dbReference type="Proteomes" id="UP001327560">
    <property type="component" value="Chromosome 7"/>
</dbReference>
<sequence>MHLEVRHREPHRGMMGACLPWASLPLFTSVKDILGLEIRDHPRRRARYHGQMPVRGSAGEAASICEEEKNSGDLTDV</sequence>
<dbReference type="AlphaFoldDB" id="A0AAQ3KTP7"/>
<evidence type="ECO:0000313" key="2">
    <source>
        <dbReference type="EMBL" id="WOL14589.1"/>
    </source>
</evidence>